<protein>
    <submittedName>
        <fullName evidence="1">Uncharacterized protein</fullName>
    </submittedName>
</protein>
<sequence length="171" mass="19250">MHSGNRIIADQRAASISAAQKAVEGPSSEPLTFHEAYAFGDLRAGCRLQWRNLACELHSGALNFNHPETSTLILATIWQVGARSKSYDYYDSFEPHLDLEDEDFGMSLLSSLLKAMESQQGNWQGAESSRTFIAIATRVLSFSTFRCVIDECLEFLRKARQIILIWMRELG</sequence>
<dbReference type="AlphaFoldDB" id="A0A2B7YYZ0"/>
<dbReference type="Proteomes" id="UP000224634">
    <property type="component" value="Unassembled WGS sequence"/>
</dbReference>
<dbReference type="STRING" id="1447883.A0A2B7YYZ0"/>
<name>A0A2B7YYZ0_POLH7</name>
<reference evidence="1 2" key="1">
    <citation type="submission" date="2017-10" db="EMBL/GenBank/DDBJ databases">
        <title>Comparative genomics in systemic dimorphic fungi from Ajellomycetaceae.</title>
        <authorList>
            <person name="Munoz J.F."/>
            <person name="Mcewen J.G."/>
            <person name="Clay O.K."/>
            <person name="Cuomo C.A."/>
        </authorList>
    </citation>
    <scope>NUCLEOTIDE SEQUENCE [LARGE SCALE GENOMIC DNA]</scope>
    <source>
        <strain evidence="1 2">UAMH7299</strain>
    </source>
</reference>
<dbReference type="OrthoDB" id="3182339at2759"/>
<dbReference type="EMBL" id="PDNA01000016">
    <property type="protein sequence ID" value="PGH26545.1"/>
    <property type="molecule type" value="Genomic_DNA"/>
</dbReference>
<organism evidence="1 2">
    <name type="scientific">Polytolypa hystricis (strain UAMH7299)</name>
    <dbReference type="NCBI Taxonomy" id="1447883"/>
    <lineage>
        <taxon>Eukaryota</taxon>
        <taxon>Fungi</taxon>
        <taxon>Dikarya</taxon>
        <taxon>Ascomycota</taxon>
        <taxon>Pezizomycotina</taxon>
        <taxon>Eurotiomycetes</taxon>
        <taxon>Eurotiomycetidae</taxon>
        <taxon>Onygenales</taxon>
        <taxon>Onygenales incertae sedis</taxon>
        <taxon>Polytolypa</taxon>
    </lineage>
</organism>
<gene>
    <name evidence="1" type="ORF">AJ80_01859</name>
</gene>
<comment type="caution">
    <text evidence="1">The sequence shown here is derived from an EMBL/GenBank/DDBJ whole genome shotgun (WGS) entry which is preliminary data.</text>
</comment>
<keyword evidence="2" id="KW-1185">Reference proteome</keyword>
<evidence type="ECO:0000313" key="2">
    <source>
        <dbReference type="Proteomes" id="UP000224634"/>
    </source>
</evidence>
<accession>A0A2B7YYZ0</accession>
<proteinExistence type="predicted"/>
<evidence type="ECO:0000313" key="1">
    <source>
        <dbReference type="EMBL" id="PGH26545.1"/>
    </source>
</evidence>